<feature type="chain" id="PRO_5004414107" evidence="1">
    <location>
        <begin position="22"/>
        <end position="362"/>
    </location>
</feature>
<keyword evidence="2" id="KW-0456">Lyase</keyword>
<proteinExistence type="predicted"/>
<dbReference type="Pfam" id="PF09492">
    <property type="entry name" value="Pec_lyase"/>
    <property type="match status" value="1"/>
</dbReference>
<dbReference type="Proteomes" id="UP000018362">
    <property type="component" value="Unassembled WGS sequence"/>
</dbReference>
<accession>R6C4H4</accession>
<organism evidence="2 3">
    <name type="scientific">Phocaeicola coprocola CAG:162</name>
    <dbReference type="NCBI Taxonomy" id="1263040"/>
    <lineage>
        <taxon>Bacteria</taxon>
        <taxon>Pseudomonadati</taxon>
        <taxon>Bacteroidota</taxon>
        <taxon>Bacteroidia</taxon>
        <taxon>Bacteroidales</taxon>
        <taxon>Bacteroidaceae</taxon>
        <taxon>Phocaeicola</taxon>
    </lineage>
</organism>
<evidence type="ECO:0000313" key="2">
    <source>
        <dbReference type="EMBL" id="CDA71363.1"/>
    </source>
</evidence>
<dbReference type="EMBL" id="CBCJ010000171">
    <property type="protein sequence ID" value="CDA71363.1"/>
    <property type="molecule type" value="Genomic_DNA"/>
</dbReference>
<dbReference type="InterPro" id="IPR012669">
    <property type="entry name" value="Pectate_lyase"/>
</dbReference>
<gene>
    <name evidence="2" type="ORF">BN509_02244</name>
</gene>
<dbReference type="AlphaFoldDB" id="R6C4H4"/>
<feature type="signal peptide" evidence="1">
    <location>
        <begin position="1"/>
        <end position="21"/>
    </location>
</feature>
<protein>
    <submittedName>
        <fullName evidence="2">Pectate lyase</fullName>
    </submittedName>
</protein>
<reference evidence="2" key="1">
    <citation type="submission" date="2012-11" db="EMBL/GenBank/DDBJ databases">
        <title>Dependencies among metagenomic species, viruses, plasmids and units of genetic variation.</title>
        <authorList>
            <person name="Nielsen H.B."/>
            <person name="Almeida M."/>
            <person name="Juncker A.S."/>
            <person name="Rasmussen S."/>
            <person name="Li J."/>
            <person name="Sunagawa S."/>
            <person name="Plichta D."/>
            <person name="Gautier L."/>
            <person name="Le Chatelier E."/>
            <person name="Peletier E."/>
            <person name="Bonde I."/>
            <person name="Nielsen T."/>
            <person name="Manichanh C."/>
            <person name="Arumugam M."/>
            <person name="Batto J."/>
            <person name="Santos M.B.Q.D."/>
            <person name="Blom N."/>
            <person name="Borruel N."/>
            <person name="Burgdorf K.S."/>
            <person name="Boumezbeur F."/>
            <person name="Casellas F."/>
            <person name="Dore J."/>
            <person name="Guarner F."/>
            <person name="Hansen T."/>
            <person name="Hildebrand F."/>
            <person name="Kaas R.S."/>
            <person name="Kennedy S."/>
            <person name="Kristiansen K."/>
            <person name="Kultima J.R."/>
            <person name="Leonard P."/>
            <person name="Levenez F."/>
            <person name="Lund O."/>
            <person name="Moumen B."/>
            <person name="Le Paslier D."/>
            <person name="Pons N."/>
            <person name="Pedersen O."/>
            <person name="Prifti E."/>
            <person name="Qin J."/>
            <person name="Raes J."/>
            <person name="Tap J."/>
            <person name="Tims S."/>
            <person name="Ussery D.W."/>
            <person name="Yamada T."/>
            <person name="MetaHit consortium"/>
            <person name="Renault P."/>
            <person name="Sicheritz-Ponten T."/>
            <person name="Bork P."/>
            <person name="Wang J."/>
            <person name="Brunak S."/>
            <person name="Ehrlich S.D."/>
        </authorList>
    </citation>
    <scope>NUCLEOTIDE SEQUENCE [LARGE SCALE GENOMIC DNA]</scope>
</reference>
<comment type="caution">
    <text evidence="2">The sequence shown here is derived from an EMBL/GenBank/DDBJ whole genome shotgun (WGS) entry which is preliminary data.</text>
</comment>
<evidence type="ECO:0000256" key="1">
    <source>
        <dbReference type="SAM" id="SignalP"/>
    </source>
</evidence>
<name>R6C4H4_9BACT</name>
<dbReference type="RefSeq" id="WP_022126355.1">
    <property type="nucleotide sequence ID" value="NZ_FR881026.1"/>
</dbReference>
<sequence length="362" mass="41465">MKKFRFLLYAVLCLNLVELNAQQDLSKLSWSKVANSMPEEWYSTEQAVQIADTVLAYQTEIGGWTKNTGFHKKINQKEMAKVRKSGIGATFDNGATVTEMRYLAKIYKFHEDAKYKEAFLKAFNYILEAQYDNGGWPQFYPVRPSKSVSYSGCITFNDNAYVNVMYLLKDIYENNPCFAALNLDNKVRQQARTAFDKGVKCILDTQIVVDGKKTVWCAQHDQYTLKPAKARAYELPSFSGAESVNIALLLMSIDNPTSDIIASVKGAVEWFDTHKIADMKYERYRDEKGERNARLIPAAGVNVWARFYDLETGKPFFCDRDGVKKSSIDDLGKERRGGYSWYTSSPEKVLKTYSKWIKRNHL</sequence>
<dbReference type="GO" id="GO:0016829">
    <property type="term" value="F:lyase activity"/>
    <property type="evidence" value="ECO:0007669"/>
    <property type="project" value="UniProtKB-KW"/>
</dbReference>
<dbReference type="SUPFAM" id="SSF81853">
    <property type="entry name" value="Family 10 polysaccharide lyase"/>
    <property type="match status" value="1"/>
</dbReference>
<dbReference type="Gene3D" id="1.50.10.20">
    <property type="match status" value="1"/>
</dbReference>
<dbReference type="NCBIfam" id="TIGR02474">
    <property type="entry name" value="pec_lyase"/>
    <property type="match status" value="1"/>
</dbReference>
<keyword evidence="1" id="KW-0732">Signal</keyword>
<evidence type="ECO:0000313" key="3">
    <source>
        <dbReference type="Proteomes" id="UP000018362"/>
    </source>
</evidence>